<dbReference type="OrthoDB" id="9801938at2"/>
<dbReference type="InterPro" id="IPR037171">
    <property type="entry name" value="NagB/RpiA_transferase-like"/>
</dbReference>
<comment type="caution">
    <text evidence="6">The sequence shown here is derived from an EMBL/GenBank/DDBJ whole genome shotgun (WGS) entry which is preliminary data.</text>
</comment>
<evidence type="ECO:0000256" key="1">
    <source>
        <dbReference type="ARBA" id="ARBA00010638"/>
    </source>
</evidence>
<name>A0A418X5N9_9BURK</name>
<reference evidence="6 7" key="1">
    <citation type="submission" date="2018-09" db="EMBL/GenBank/DDBJ databases">
        <authorList>
            <person name="Zhu H."/>
        </authorList>
    </citation>
    <scope>NUCLEOTIDE SEQUENCE [LARGE SCALE GENOMIC DNA]</scope>
    <source>
        <strain evidence="6 7">K2R10-39</strain>
    </source>
</reference>
<dbReference type="SUPFAM" id="SSF100950">
    <property type="entry name" value="NagB/RpiA/CoA transferase-like"/>
    <property type="match status" value="1"/>
</dbReference>
<dbReference type="GO" id="GO:0035999">
    <property type="term" value="P:tetrahydrofolate interconversion"/>
    <property type="evidence" value="ECO:0007669"/>
    <property type="project" value="TreeGrafter"/>
</dbReference>
<evidence type="ECO:0000313" key="7">
    <source>
        <dbReference type="Proteomes" id="UP000285190"/>
    </source>
</evidence>
<dbReference type="PANTHER" id="PTHR23407:SF1">
    <property type="entry name" value="5-FORMYLTETRAHYDROFOLATE CYCLO-LIGASE"/>
    <property type="match status" value="1"/>
</dbReference>
<dbReference type="Proteomes" id="UP000285190">
    <property type="component" value="Unassembled WGS sequence"/>
</dbReference>
<dbReference type="EMBL" id="QYUN01000002">
    <property type="protein sequence ID" value="RJG07765.1"/>
    <property type="molecule type" value="Genomic_DNA"/>
</dbReference>
<dbReference type="PANTHER" id="PTHR23407">
    <property type="entry name" value="ATPASE INHIBITOR/5-FORMYLTETRAHYDROFOLATE CYCLO-LIGASE"/>
    <property type="match status" value="1"/>
</dbReference>
<feature type="binding site" evidence="4">
    <location>
        <begin position="4"/>
        <end position="8"/>
    </location>
    <ligand>
        <name>ATP</name>
        <dbReference type="ChEBI" id="CHEBI:30616"/>
    </ligand>
</feature>
<dbReference type="GO" id="GO:0005524">
    <property type="term" value="F:ATP binding"/>
    <property type="evidence" value="ECO:0007669"/>
    <property type="project" value="UniProtKB-KW"/>
</dbReference>
<evidence type="ECO:0000256" key="3">
    <source>
        <dbReference type="ARBA" id="ARBA00022840"/>
    </source>
</evidence>
<comment type="similarity">
    <text evidence="1 5">Belongs to the 5-formyltetrahydrofolate cyclo-ligase family.</text>
</comment>
<evidence type="ECO:0000256" key="2">
    <source>
        <dbReference type="ARBA" id="ARBA00022741"/>
    </source>
</evidence>
<keyword evidence="7" id="KW-1185">Reference proteome</keyword>
<feature type="binding site" evidence="4">
    <location>
        <begin position="130"/>
        <end position="138"/>
    </location>
    <ligand>
        <name>ATP</name>
        <dbReference type="ChEBI" id="CHEBI:30616"/>
    </ligand>
</feature>
<organism evidence="6 7">
    <name type="scientific">Noviherbaspirillum cavernae</name>
    <dbReference type="NCBI Taxonomy" id="2320862"/>
    <lineage>
        <taxon>Bacteria</taxon>
        <taxon>Pseudomonadati</taxon>
        <taxon>Pseudomonadota</taxon>
        <taxon>Betaproteobacteria</taxon>
        <taxon>Burkholderiales</taxon>
        <taxon>Oxalobacteraceae</taxon>
        <taxon>Noviherbaspirillum</taxon>
    </lineage>
</organism>
<keyword evidence="5" id="KW-0460">Magnesium</keyword>
<keyword evidence="3 4" id="KW-0067">ATP-binding</keyword>
<keyword evidence="2 4" id="KW-0547">Nucleotide-binding</keyword>
<dbReference type="InterPro" id="IPR024185">
    <property type="entry name" value="FTHF_cligase-like_sf"/>
</dbReference>
<proteinExistence type="inferred from homology"/>
<dbReference type="NCBIfam" id="TIGR02727">
    <property type="entry name" value="MTHFS_bact"/>
    <property type="match status" value="1"/>
</dbReference>
<dbReference type="AlphaFoldDB" id="A0A418X5N9"/>
<evidence type="ECO:0000313" key="6">
    <source>
        <dbReference type="EMBL" id="RJG07765.1"/>
    </source>
</evidence>
<protein>
    <recommendedName>
        <fullName evidence="5">5-formyltetrahydrofolate cyclo-ligase</fullName>
        <ecNumber evidence="5">6.3.3.2</ecNumber>
    </recommendedName>
</protein>
<keyword evidence="6" id="KW-0436">Ligase</keyword>
<sequence>MSDKEVLRRALLEKRQAVEPDVRRQWDASIATQITALLATHPVRTLGIYWPIRSEPDLRPLYAELATCGVQLALPVVIAQDAPLRFAAWSPGEPLVKDALAVSIPANADNTLHPDALLIPCVGYNSDNVRLGYGGGFYDRTLATTPRPFTLGIAYSCAMAQFKGAPHDIPLDRIITELPAARDTA</sequence>
<dbReference type="Pfam" id="PF01812">
    <property type="entry name" value="5-FTHF_cyc-lig"/>
    <property type="match status" value="1"/>
</dbReference>
<dbReference type="InterPro" id="IPR002698">
    <property type="entry name" value="FTHF_cligase"/>
</dbReference>
<evidence type="ECO:0000256" key="5">
    <source>
        <dbReference type="RuleBase" id="RU361279"/>
    </source>
</evidence>
<dbReference type="GO" id="GO:0030272">
    <property type="term" value="F:5-formyltetrahydrofolate cyclo-ligase activity"/>
    <property type="evidence" value="ECO:0007669"/>
    <property type="project" value="UniProtKB-EC"/>
</dbReference>
<comment type="catalytic activity">
    <reaction evidence="5">
        <text>(6S)-5-formyl-5,6,7,8-tetrahydrofolate + ATP = (6R)-5,10-methenyltetrahydrofolate + ADP + phosphate</text>
        <dbReference type="Rhea" id="RHEA:10488"/>
        <dbReference type="ChEBI" id="CHEBI:30616"/>
        <dbReference type="ChEBI" id="CHEBI:43474"/>
        <dbReference type="ChEBI" id="CHEBI:57455"/>
        <dbReference type="ChEBI" id="CHEBI:57457"/>
        <dbReference type="ChEBI" id="CHEBI:456216"/>
        <dbReference type="EC" id="6.3.3.2"/>
    </reaction>
</comment>
<dbReference type="PIRSF" id="PIRSF006806">
    <property type="entry name" value="FTHF_cligase"/>
    <property type="match status" value="1"/>
</dbReference>
<comment type="cofactor">
    <cofactor evidence="5">
        <name>Mg(2+)</name>
        <dbReference type="ChEBI" id="CHEBI:18420"/>
    </cofactor>
</comment>
<gene>
    <name evidence="6" type="ORF">D3870_01840</name>
</gene>
<dbReference type="GO" id="GO:0046872">
    <property type="term" value="F:metal ion binding"/>
    <property type="evidence" value="ECO:0007669"/>
    <property type="project" value="UniProtKB-KW"/>
</dbReference>
<accession>A0A418X5N9</accession>
<feature type="binding site" evidence="4">
    <location>
        <position position="55"/>
    </location>
    <ligand>
        <name>substrate</name>
    </ligand>
</feature>
<dbReference type="Gene3D" id="3.40.50.10420">
    <property type="entry name" value="NagB/RpiA/CoA transferase-like"/>
    <property type="match status" value="1"/>
</dbReference>
<keyword evidence="5" id="KW-0479">Metal-binding</keyword>
<dbReference type="GO" id="GO:0009396">
    <property type="term" value="P:folic acid-containing compound biosynthetic process"/>
    <property type="evidence" value="ECO:0007669"/>
    <property type="project" value="TreeGrafter"/>
</dbReference>
<evidence type="ECO:0000256" key="4">
    <source>
        <dbReference type="PIRSR" id="PIRSR006806-1"/>
    </source>
</evidence>
<dbReference type="EC" id="6.3.3.2" evidence="5"/>